<proteinExistence type="evidence at transcript level"/>
<accession>S6B6N2</accession>
<reference evidence="1" key="1">
    <citation type="journal article" date="2014" name="BMC Genomics">
        <title>The Babesia bovis gene and promoter model: an update from full-length EST analysis.</title>
        <authorList>
            <person name="Yamagishi J."/>
            <person name="Wakaguri H."/>
            <person name="Yokoyama N."/>
            <person name="Yamashita R."/>
            <person name="Suzuki Y."/>
            <person name="Xuan X."/>
            <person name="Igarashi I."/>
        </authorList>
    </citation>
    <scope>NUCLEOTIDE SEQUENCE</scope>
    <source>
        <strain evidence="1">Texas</strain>
    </source>
</reference>
<sequence length="64" mass="7252">MKTAWCVTLRQRVCCHYCSTSSTAWKIRLNADIKSGFSIKDGMFRHNMLQTSGYVVYDCLPGTA</sequence>
<evidence type="ECO:0000313" key="1">
    <source>
        <dbReference type="EMBL" id="BAN64681.1"/>
    </source>
</evidence>
<protein>
    <submittedName>
        <fullName evidence="1">Uncharacterized protein</fullName>
    </submittedName>
</protein>
<organism evidence="1">
    <name type="scientific">Babesia bovis</name>
    <dbReference type="NCBI Taxonomy" id="5865"/>
    <lineage>
        <taxon>Eukaryota</taxon>
        <taxon>Sar</taxon>
        <taxon>Alveolata</taxon>
        <taxon>Apicomplexa</taxon>
        <taxon>Aconoidasida</taxon>
        <taxon>Piroplasmida</taxon>
        <taxon>Babesiidae</taxon>
        <taxon>Babesia</taxon>
    </lineage>
</organism>
<name>S6B6N2_BABBO</name>
<dbReference type="EMBL" id="AK440887">
    <property type="protein sequence ID" value="BAN64681.1"/>
    <property type="molecule type" value="mRNA"/>
</dbReference>
<dbReference type="AlphaFoldDB" id="S6B6N2"/>